<dbReference type="GO" id="GO:0005783">
    <property type="term" value="C:endoplasmic reticulum"/>
    <property type="evidence" value="ECO:0007669"/>
    <property type="project" value="TreeGrafter"/>
</dbReference>
<feature type="region of interest" description="Disordered" evidence="5">
    <location>
        <begin position="171"/>
        <end position="310"/>
    </location>
</feature>
<evidence type="ECO:0000313" key="10">
    <source>
        <dbReference type="Proteomes" id="UP000050424"/>
    </source>
</evidence>
<feature type="compositionally biased region" description="Basic and acidic residues" evidence="5">
    <location>
        <begin position="176"/>
        <end position="269"/>
    </location>
</feature>
<dbReference type="InterPro" id="IPR013766">
    <property type="entry name" value="Thioredoxin_domain"/>
</dbReference>
<evidence type="ECO:0000256" key="7">
    <source>
        <dbReference type="SAM" id="SignalP"/>
    </source>
</evidence>
<protein>
    <recommendedName>
        <fullName evidence="8">Thioredoxin domain-containing protein</fullName>
    </recommendedName>
</protein>
<proteinExistence type="predicted"/>
<evidence type="ECO:0000259" key="8">
    <source>
        <dbReference type="PROSITE" id="PS51352"/>
    </source>
</evidence>
<accession>A0A0P7BE89</accession>
<dbReference type="SUPFAM" id="SSF52833">
    <property type="entry name" value="Thioredoxin-like"/>
    <property type="match status" value="3"/>
</dbReference>
<evidence type="ECO:0000313" key="9">
    <source>
        <dbReference type="EMBL" id="KPM38882.1"/>
    </source>
</evidence>
<feature type="domain" description="Thioredoxin" evidence="8">
    <location>
        <begin position="8"/>
        <end position="162"/>
    </location>
</feature>
<comment type="subcellular location">
    <subcellularLocation>
        <location evidence="1">Membrane</location>
        <topology evidence="1">Single-pass membrane protein</topology>
    </subcellularLocation>
</comment>
<dbReference type="PANTHER" id="PTHR46426:SF1">
    <property type="entry name" value="PROTEIN DISULFIDE-ISOMERASE TMX3"/>
    <property type="match status" value="1"/>
</dbReference>
<keyword evidence="4 6" id="KW-0472">Membrane</keyword>
<organism evidence="9 10">
    <name type="scientific">Neonectria ditissima</name>
    <dbReference type="NCBI Taxonomy" id="78410"/>
    <lineage>
        <taxon>Eukaryota</taxon>
        <taxon>Fungi</taxon>
        <taxon>Dikarya</taxon>
        <taxon>Ascomycota</taxon>
        <taxon>Pezizomycotina</taxon>
        <taxon>Sordariomycetes</taxon>
        <taxon>Hypocreomycetidae</taxon>
        <taxon>Hypocreales</taxon>
        <taxon>Nectriaceae</taxon>
        <taxon>Neonectria</taxon>
    </lineage>
</organism>
<evidence type="ECO:0000256" key="3">
    <source>
        <dbReference type="ARBA" id="ARBA00022989"/>
    </source>
</evidence>
<evidence type="ECO:0000256" key="2">
    <source>
        <dbReference type="ARBA" id="ARBA00022692"/>
    </source>
</evidence>
<reference evidence="9 10" key="1">
    <citation type="submission" date="2015-09" db="EMBL/GenBank/DDBJ databases">
        <title>Draft genome of a European isolate of the apple canker pathogen Neonectria ditissima.</title>
        <authorList>
            <person name="Gomez-Cortecero A."/>
            <person name="Harrison R.J."/>
            <person name="Armitage A.D."/>
        </authorList>
    </citation>
    <scope>NUCLEOTIDE SEQUENCE [LARGE SCALE GENOMIC DNA]</scope>
    <source>
        <strain evidence="9 10">R09/05</strain>
    </source>
</reference>
<dbReference type="GO" id="GO:0016020">
    <property type="term" value="C:membrane"/>
    <property type="evidence" value="ECO:0007669"/>
    <property type="project" value="UniProtKB-SubCell"/>
</dbReference>
<evidence type="ECO:0000256" key="5">
    <source>
        <dbReference type="SAM" id="MobiDB-lite"/>
    </source>
</evidence>
<gene>
    <name evidence="9" type="ORF">AK830_g7673</name>
</gene>
<feature type="chain" id="PRO_5006135726" description="Thioredoxin domain-containing protein" evidence="7">
    <location>
        <begin position="19"/>
        <end position="785"/>
    </location>
</feature>
<dbReference type="Proteomes" id="UP000050424">
    <property type="component" value="Unassembled WGS sequence"/>
</dbReference>
<dbReference type="Gene3D" id="3.40.30.10">
    <property type="entry name" value="Glutaredoxin"/>
    <property type="match status" value="2"/>
</dbReference>
<keyword evidence="7" id="KW-0732">Signal</keyword>
<feature type="signal peptide" evidence="7">
    <location>
        <begin position="1"/>
        <end position="18"/>
    </location>
</feature>
<evidence type="ECO:0000256" key="4">
    <source>
        <dbReference type="ARBA" id="ARBA00023136"/>
    </source>
</evidence>
<feature type="compositionally biased region" description="Basic and acidic residues" evidence="5">
    <location>
        <begin position="276"/>
        <end position="299"/>
    </location>
</feature>
<dbReference type="STRING" id="78410.A0A0P7BE89"/>
<keyword evidence="10" id="KW-1185">Reference proteome</keyword>
<comment type="caution">
    <text evidence="9">The sequence shown here is derived from an EMBL/GenBank/DDBJ whole genome shotgun (WGS) entry which is preliminary data.</text>
</comment>
<dbReference type="InterPro" id="IPR036249">
    <property type="entry name" value="Thioredoxin-like_sf"/>
</dbReference>
<feature type="transmembrane region" description="Helical" evidence="6">
    <location>
        <begin position="733"/>
        <end position="751"/>
    </location>
</feature>
<dbReference type="EMBL" id="LKCW01000121">
    <property type="protein sequence ID" value="KPM38882.1"/>
    <property type="molecule type" value="Genomic_DNA"/>
</dbReference>
<name>A0A0P7BE89_9HYPO</name>
<dbReference type="PANTHER" id="PTHR46426">
    <property type="entry name" value="PROTEIN DISULFIDE-ISOMERASE TMX3"/>
    <property type="match status" value="1"/>
</dbReference>
<sequence>MRLSPLALLTGAVALASAQLMPGEEDNTKEATYYNAIRVPPLLELTPNNWAEEIAKTKYIFVKHYSPYCPHCIDFAPTFQSIYEFYYTSKPVAADADDTTFLAYYDFRFATINCVAYYDLCMDHDVKSYPTSIIYEGGEVFESMRGVKNATVLSTAIEKALEKVKPGSRPATLELPEVRDENAAEKKKAAKEAYKKMEAERKEKEDAERKAKEDAKVEKETTEKETTDKKVPEKSLDDITEKPETPAGSDKPEQSAKSDETEKSAKDETSQPPKETATEATKEETVSKDTKETAVEKPFGEGFKVPSTGEILKKTRPSEPAKIYNPDGISVPLTPESFERLVTSTEDPWFIKFYAPWCSHCRAMAPTWEQMAKTMGGKLNIGEVNCDAESRLCKQVHARAYPTIRFFRGAESSEYKGLRGLGDFVQYAENALAVAGGIPDVDAATLLEMEKEEEVIFVYFYDHATTSEDFKALEQIPLNLIGRGKIVKTNDPALNTRFKITTWPRFLVSREGRPTYYTPITPDEMREVDTLITWMKSVWLPLVPEMTATNARQIMEHKIVALAVLNRDDEDRLKSSIRELKDAASDWMDRQVQEFQLERTKLRDSKQMRIEEAEDRSDSRGLRNAKAIKIDMDSATRQEVAFAWVDGVFWAGWLRSTYGIDVKDGERVIINEEDRKRYWDSTSTGNHIMVSRTFIMETLDKIIYGPNPIPTKYTISSFEKFFFDIKMSFVDRPFVSCGFVVAVIFGVYTWIRGRGRRSRGYLFPREDSMGLKDGLLGQSNNAKAD</sequence>
<keyword evidence="3 6" id="KW-1133">Transmembrane helix</keyword>
<dbReference type="CDD" id="cd02961">
    <property type="entry name" value="PDI_a_family"/>
    <property type="match status" value="2"/>
</dbReference>
<evidence type="ECO:0000256" key="6">
    <source>
        <dbReference type="SAM" id="Phobius"/>
    </source>
</evidence>
<dbReference type="PROSITE" id="PS51352">
    <property type="entry name" value="THIOREDOXIN_2"/>
    <property type="match status" value="2"/>
</dbReference>
<feature type="domain" description="Thioredoxin" evidence="8">
    <location>
        <begin position="312"/>
        <end position="433"/>
    </location>
</feature>
<dbReference type="Pfam" id="PF00085">
    <property type="entry name" value="Thioredoxin"/>
    <property type="match status" value="2"/>
</dbReference>
<dbReference type="InterPro" id="IPR052250">
    <property type="entry name" value="PDI_TMX3"/>
</dbReference>
<keyword evidence="2 6" id="KW-0812">Transmembrane</keyword>
<dbReference type="OrthoDB" id="72053at2759"/>
<evidence type="ECO:0000256" key="1">
    <source>
        <dbReference type="ARBA" id="ARBA00004167"/>
    </source>
</evidence>
<dbReference type="AlphaFoldDB" id="A0A0P7BE89"/>